<dbReference type="InterPro" id="IPR015421">
    <property type="entry name" value="PyrdxlP-dep_Trfase_major"/>
</dbReference>
<keyword evidence="3" id="KW-0210">Decarboxylase</keyword>
<dbReference type="AlphaFoldDB" id="A0A5D0NDI3"/>
<keyword evidence="9" id="KW-0032">Aminotransferase</keyword>
<dbReference type="STRING" id="1220554.GCA_001552135_01812"/>
<dbReference type="PANTHER" id="PTHR11999:SF70">
    <property type="entry name" value="MIP05841P"/>
    <property type="match status" value="1"/>
</dbReference>
<dbReference type="PANTHER" id="PTHR11999">
    <property type="entry name" value="GROUP II PYRIDOXAL-5-PHOSPHATE DECARBOXYLASE"/>
    <property type="match status" value="1"/>
</dbReference>
<reference evidence="9 10" key="1">
    <citation type="submission" date="2019-08" db="EMBL/GenBank/DDBJ databases">
        <title>Actinomadura sp. nov. CYP1-5 isolated from mountain soil.</title>
        <authorList>
            <person name="Songsumanus A."/>
            <person name="Kuncharoen N."/>
            <person name="Kudo T."/>
            <person name="Yuki M."/>
            <person name="Igarashi Y."/>
            <person name="Tanasupawat S."/>
        </authorList>
    </citation>
    <scope>NUCLEOTIDE SEQUENCE [LARGE SCALE GENOMIC DNA]</scope>
    <source>
        <strain evidence="9 10">JCM 14158</strain>
    </source>
</reference>
<keyword evidence="9" id="KW-0808">Transferase</keyword>
<dbReference type="InterPro" id="IPR015424">
    <property type="entry name" value="PyrdxlP-dep_Trfase"/>
</dbReference>
<evidence type="ECO:0000256" key="7">
    <source>
        <dbReference type="RuleBase" id="RU000382"/>
    </source>
</evidence>
<evidence type="ECO:0000256" key="8">
    <source>
        <dbReference type="SAM" id="MobiDB-lite"/>
    </source>
</evidence>
<dbReference type="SUPFAM" id="SSF53383">
    <property type="entry name" value="PLP-dependent transferases"/>
    <property type="match status" value="1"/>
</dbReference>
<dbReference type="Proteomes" id="UP000323380">
    <property type="component" value="Unassembled WGS sequence"/>
</dbReference>
<accession>A0A5D0NDI3</accession>
<keyword evidence="4 6" id="KW-0663">Pyridoxal phosphate</keyword>
<comment type="caution">
    <text evidence="9">The sequence shown here is derived from an EMBL/GenBank/DDBJ whole genome shotgun (WGS) entry which is preliminary data.</text>
</comment>
<feature type="region of interest" description="Disordered" evidence="8">
    <location>
        <begin position="1"/>
        <end position="79"/>
    </location>
</feature>
<evidence type="ECO:0000256" key="4">
    <source>
        <dbReference type="ARBA" id="ARBA00022898"/>
    </source>
</evidence>
<evidence type="ECO:0000256" key="3">
    <source>
        <dbReference type="ARBA" id="ARBA00022793"/>
    </source>
</evidence>
<proteinExistence type="inferred from homology"/>
<dbReference type="InterPro" id="IPR010977">
    <property type="entry name" value="Aromatic_deC"/>
</dbReference>
<evidence type="ECO:0000313" key="10">
    <source>
        <dbReference type="Proteomes" id="UP000323380"/>
    </source>
</evidence>
<dbReference type="InterPro" id="IPR021115">
    <property type="entry name" value="Pyridoxal-P_BS"/>
</dbReference>
<dbReference type="PRINTS" id="PR00800">
    <property type="entry name" value="YHDCRBOXLASE"/>
</dbReference>
<protein>
    <submittedName>
        <fullName evidence="9">Aminotransferase class V-fold PLP-dependent enzyme</fullName>
    </submittedName>
</protein>
<evidence type="ECO:0000256" key="1">
    <source>
        <dbReference type="ARBA" id="ARBA00001933"/>
    </source>
</evidence>
<dbReference type="GO" id="GO:0019752">
    <property type="term" value="P:carboxylic acid metabolic process"/>
    <property type="evidence" value="ECO:0007669"/>
    <property type="project" value="InterPro"/>
</dbReference>
<dbReference type="Gene3D" id="3.90.1150.10">
    <property type="entry name" value="Aspartate Aminotransferase, domain 1"/>
    <property type="match status" value="1"/>
</dbReference>
<comment type="similarity">
    <text evidence="2 7">Belongs to the group II decarboxylase family.</text>
</comment>
<evidence type="ECO:0000256" key="2">
    <source>
        <dbReference type="ARBA" id="ARBA00009533"/>
    </source>
</evidence>
<dbReference type="Gene3D" id="3.40.640.10">
    <property type="entry name" value="Type I PLP-dependent aspartate aminotransferase-like (Major domain)"/>
    <property type="match status" value="1"/>
</dbReference>
<feature type="modified residue" description="N6-(pyridoxal phosphate)lysine" evidence="6">
    <location>
        <position position="366"/>
    </location>
</feature>
<name>A0A5D0NDI3_9ACTN</name>
<dbReference type="EMBL" id="VSFG01000008">
    <property type="protein sequence ID" value="TYB42412.1"/>
    <property type="molecule type" value="Genomic_DNA"/>
</dbReference>
<dbReference type="GO" id="GO:0006520">
    <property type="term" value="P:amino acid metabolic process"/>
    <property type="evidence" value="ECO:0007669"/>
    <property type="project" value="InterPro"/>
</dbReference>
<comment type="cofactor">
    <cofactor evidence="1 6 7">
        <name>pyridoxal 5'-phosphate</name>
        <dbReference type="ChEBI" id="CHEBI:597326"/>
    </cofactor>
</comment>
<organism evidence="9 10">
    <name type="scientific">Actinomadura chibensis</name>
    <dbReference type="NCBI Taxonomy" id="392828"/>
    <lineage>
        <taxon>Bacteria</taxon>
        <taxon>Bacillati</taxon>
        <taxon>Actinomycetota</taxon>
        <taxon>Actinomycetes</taxon>
        <taxon>Streptosporangiales</taxon>
        <taxon>Thermomonosporaceae</taxon>
        <taxon>Actinomadura</taxon>
    </lineage>
</organism>
<dbReference type="GO" id="GO:0030170">
    <property type="term" value="F:pyridoxal phosphate binding"/>
    <property type="evidence" value="ECO:0007669"/>
    <property type="project" value="InterPro"/>
</dbReference>
<dbReference type="InterPro" id="IPR015422">
    <property type="entry name" value="PyrdxlP-dep_Trfase_small"/>
</dbReference>
<keyword evidence="10" id="KW-1185">Reference proteome</keyword>
<dbReference type="GO" id="GO:0004058">
    <property type="term" value="F:aromatic-L-amino-acid decarboxylase activity"/>
    <property type="evidence" value="ECO:0007669"/>
    <property type="project" value="UniProtKB-ARBA"/>
</dbReference>
<keyword evidence="5 7" id="KW-0456">Lyase</keyword>
<sequence>MVADRRRWHGTALLPVDRTSRSAYPARRRPTIRARRGRLPPPGLSRSSKTSRPLRCHRGGPRPLKARPRSASPKEESLDVPLRLSPATMRDLGYRAVDEVVAHLATLRDRPVGAPPDREEIEAFMDASLPKGPRDAIEVMREAVEHVREFTVRTDHPRFLAYIPGPSTYVGAVADFLASGFNVFAGQWLVGSGPAVMERITIDWLRTVCGFPPTAGGLFVSGGTMANLIAIHAARTRSGGRSGPVYVTSQTHGSIRQGLGFIGFGEERIRFVGTDDRQRMDPASLRERIMRDLDAGLRPSCVVATAGSTSTGAVDPLDDLADLCAEHGLWLHVDGAYGAAAVLSESAGDLLRGLSRADSLALDPHKWWYQPYEAGCVLVRDETALIDAYSMNAEYLRETRHGTAPLNFYDLGPQLTRGFRALKMWMSFKTFGLEEFRRAVEHGIALAEHAEALLSDGDRWEVVSPAQLAIVTFRPVLDGATPDQVDAVTREIAASTLRDGFALVLTTEIGDRPVLRLCVTHPETTAHDIEETVALLERLADDASPPQFRR</sequence>
<dbReference type="PROSITE" id="PS00392">
    <property type="entry name" value="DDC_GAD_HDC_YDC"/>
    <property type="match status" value="1"/>
</dbReference>
<feature type="compositionally biased region" description="Basic residues" evidence="8">
    <location>
        <begin position="26"/>
        <end position="38"/>
    </location>
</feature>
<gene>
    <name evidence="9" type="ORF">FXF69_31885</name>
</gene>
<feature type="compositionally biased region" description="Basic residues" evidence="8">
    <location>
        <begin position="52"/>
        <end position="68"/>
    </location>
</feature>
<dbReference type="GO" id="GO:0008483">
    <property type="term" value="F:transaminase activity"/>
    <property type="evidence" value="ECO:0007669"/>
    <property type="project" value="UniProtKB-KW"/>
</dbReference>
<evidence type="ECO:0000256" key="5">
    <source>
        <dbReference type="ARBA" id="ARBA00023239"/>
    </source>
</evidence>
<dbReference type="Gene3D" id="3.90.1150.170">
    <property type="match status" value="1"/>
</dbReference>
<dbReference type="InterPro" id="IPR002129">
    <property type="entry name" value="PyrdxlP-dep_de-COase"/>
</dbReference>
<dbReference type="Pfam" id="PF00282">
    <property type="entry name" value="Pyridoxal_deC"/>
    <property type="match status" value="1"/>
</dbReference>
<evidence type="ECO:0000256" key="6">
    <source>
        <dbReference type="PIRSR" id="PIRSR602129-50"/>
    </source>
</evidence>
<evidence type="ECO:0000313" key="9">
    <source>
        <dbReference type="EMBL" id="TYB42412.1"/>
    </source>
</evidence>